<dbReference type="InterPro" id="IPR036423">
    <property type="entry name" value="SOD-like_Cu/Zn_dom_sf"/>
</dbReference>
<feature type="transmembrane region" description="Helical" evidence="9">
    <location>
        <begin position="240"/>
        <end position="261"/>
    </location>
</feature>
<evidence type="ECO:0000256" key="5">
    <source>
        <dbReference type="ARBA" id="ARBA00022525"/>
    </source>
</evidence>
<proteinExistence type="inferred from homology"/>
<comment type="catalytic activity">
    <reaction evidence="7">
        <text>2 superoxide + 2 H(+) = H2O2 + O2</text>
        <dbReference type="Rhea" id="RHEA:20696"/>
        <dbReference type="ChEBI" id="CHEBI:15378"/>
        <dbReference type="ChEBI" id="CHEBI:15379"/>
        <dbReference type="ChEBI" id="CHEBI:16240"/>
        <dbReference type="ChEBI" id="CHEBI:18421"/>
        <dbReference type="EC" id="1.15.1.1"/>
    </reaction>
</comment>
<dbReference type="GO" id="GO:0046872">
    <property type="term" value="F:metal ion binding"/>
    <property type="evidence" value="ECO:0007669"/>
    <property type="project" value="InterPro"/>
</dbReference>
<comment type="subcellular location">
    <subcellularLocation>
        <location evidence="1">Cell envelope</location>
    </subcellularLocation>
    <subcellularLocation>
        <location evidence="2">Secreted</location>
    </subcellularLocation>
</comment>
<evidence type="ECO:0000256" key="6">
    <source>
        <dbReference type="ARBA" id="ARBA00022862"/>
    </source>
</evidence>
<dbReference type="PANTHER" id="PTHR20910">
    <property type="entry name" value="AGAP001623-PA"/>
    <property type="match status" value="1"/>
</dbReference>
<evidence type="ECO:0000256" key="10">
    <source>
        <dbReference type="SAM" id="SignalP"/>
    </source>
</evidence>
<keyword evidence="5" id="KW-0964">Secreted</keyword>
<keyword evidence="9" id="KW-1133">Transmembrane helix</keyword>
<feature type="chain" id="PRO_5026161989" description="superoxide dismutase" evidence="10">
    <location>
        <begin position="18"/>
        <end position="262"/>
    </location>
</feature>
<name>A0A6G1HL92_9PEZI</name>
<keyword evidence="6" id="KW-0049">Antioxidant</keyword>
<dbReference type="AlphaFoldDB" id="A0A6G1HL92"/>
<dbReference type="SUPFAM" id="SSF49329">
    <property type="entry name" value="Cu,Zn superoxide dismutase-like"/>
    <property type="match status" value="1"/>
</dbReference>
<reference evidence="11" key="1">
    <citation type="journal article" date="2020" name="Stud. Mycol.">
        <title>101 Dothideomycetes genomes: a test case for predicting lifestyles and emergence of pathogens.</title>
        <authorList>
            <person name="Haridas S."/>
            <person name="Albert R."/>
            <person name="Binder M."/>
            <person name="Bloem J."/>
            <person name="Labutti K."/>
            <person name="Salamov A."/>
            <person name="Andreopoulos B."/>
            <person name="Baker S."/>
            <person name="Barry K."/>
            <person name="Bills G."/>
            <person name="Bluhm B."/>
            <person name="Cannon C."/>
            <person name="Castanera R."/>
            <person name="Culley D."/>
            <person name="Daum C."/>
            <person name="Ezra D."/>
            <person name="Gonzalez J."/>
            <person name="Henrissat B."/>
            <person name="Kuo A."/>
            <person name="Liang C."/>
            <person name="Lipzen A."/>
            <person name="Lutzoni F."/>
            <person name="Magnuson J."/>
            <person name="Mondo S."/>
            <person name="Nolan M."/>
            <person name="Ohm R."/>
            <person name="Pangilinan J."/>
            <person name="Park H.-J."/>
            <person name="Ramirez L."/>
            <person name="Alfaro M."/>
            <person name="Sun H."/>
            <person name="Tritt A."/>
            <person name="Yoshinaga Y."/>
            <person name="Zwiers L.-H."/>
            <person name="Turgeon B."/>
            <person name="Goodwin S."/>
            <person name="Spatafora J."/>
            <person name="Crous P."/>
            <person name="Grigoriev I."/>
        </authorList>
    </citation>
    <scope>NUCLEOTIDE SEQUENCE</scope>
    <source>
        <strain evidence="11">CBS 262.69</strain>
    </source>
</reference>
<keyword evidence="9" id="KW-0472">Membrane</keyword>
<dbReference type="GO" id="GO:0004784">
    <property type="term" value="F:superoxide dismutase activity"/>
    <property type="evidence" value="ECO:0007669"/>
    <property type="project" value="UniProtKB-EC"/>
</dbReference>
<dbReference type="Proteomes" id="UP000799640">
    <property type="component" value="Unassembled WGS sequence"/>
</dbReference>
<keyword evidence="12" id="KW-1185">Reference proteome</keyword>
<gene>
    <name evidence="11" type="ORF">EJ06DRAFT_499291</name>
</gene>
<evidence type="ECO:0000256" key="7">
    <source>
        <dbReference type="ARBA" id="ARBA00049204"/>
    </source>
</evidence>
<evidence type="ECO:0000256" key="2">
    <source>
        <dbReference type="ARBA" id="ARBA00004613"/>
    </source>
</evidence>
<dbReference type="GO" id="GO:0005576">
    <property type="term" value="C:extracellular region"/>
    <property type="evidence" value="ECO:0007669"/>
    <property type="project" value="UniProtKB-SubCell"/>
</dbReference>
<feature type="signal peptide" evidence="10">
    <location>
        <begin position="1"/>
        <end position="17"/>
    </location>
</feature>
<dbReference type="EC" id="1.15.1.1" evidence="4"/>
<dbReference type="EMBL" id="ML996705">
    <property type="protein sequence ID" value="KAF2396762.1"/>
    <property type="molecule type" value="Genomic_DNA"/>
</dbReference>
<keyword evidence="9" id="KW-0812">Transmembrane</keyword>
<evidence type="ECO:0000256" key="9">
    <source>
        <dbReference type="SAM" id="Phobius"/>
    </source>
</evidence>
<dbReference type="Gene3D" id="2.60.40.200">
    <property type="entry name" value="Superoxide dismutase, copper/zinc binding domain"/>
    <property type="match status" value="1"/>
</dbReference>
<feature type="region of interest" description="Disordered" evidence="8">
    <location>
        <begin position="182"/>
        <end position="224"/>
    </location>
</feature>
<evidence type="ECO:0000313" key="11">
    <source>
        <dbReference type="EMBL" id="KAF2396762.1"/>
    </source>
</evidence>
<protein>
    <recommendedName>
        <fullName evidence="4">superoxide dismutase</fullName>
        <ecNumber evidence="4">1.15.1.1</ecNumber>
    </recommendedName>
</protein>
<comment type="similarity">
    <text evidence="3">Belongs to the Cu-Zn superoxide dismutase family.</text>
</comment>
<evidence type="ECO:0000256" key="3">
    <source>
        <dbReference type="ARBA" id="ARBA00010457"/>
    </source>
</evidence>
<evidence type="ECO:0000256" key="4">
    <source>
        <dbReference type="ARBA" id="ARBA00012682"/>
    </source>
</evidence>
<accession>A0A6G1HL92</accession>
<feature type="compositionally biased region" description="Low complexity" evidence="8">
    <location>
        <begin position="185"/>
        <end position="224"/>
    </location>
</feature>
<sequence>MHFSVIVPFILAAAVGAQDATPVNNNPLGAQYLAIMPAGGNAGIDAQFVAQSTEDGDGVMFMININGEVQEGGPFMYHIHENPVPDDGNCTATGGHLDPFGRGDATACDASAPESCQVGDLSGKYGTIPALPGFSAAYTDTWVSLVPGLGSFIGDRSIVLHTANKTRLACANFFPTNNTVALNGTTSTPKPATSSSDESASETTTTEAGGTVTSADVATSTSSARTVTAPTTTSSYIPSAATNVVVPAFLKLAMVVLVAFLM</sequence>
<organism evidence="11 12">
    <name type="scientific">Trichodelitschia bisporula</name>
    <dbReference type="NCBI Taxonomy" id="703511"/>
    <lineage>
        <taxon>Eukaryota</taxon>
        <taxon>Fungi</taxon>
        <taxon>Dikarya</taxon>
        <taxon>Ascomycota</taxon>
        <taxon>Pezizomycotina</taxon>
        <taxon>Dothideomycetes</taxon>
        <taxon>Dothideomycetes incertae sedis</taxon>
        <taxon>Phaeotrichales</taxon>
        <taxon>Phaeotrichaceae</taxon>
        <taxon>Trichodelitschia</taxon>
    </lineage>
</organism>
<dbReference type="FunFam" id="2.60.40.200:FF:000007">
    <property type="entry name" value="Cell surface Cu-only superoxide dismutase 5"/>
    <property type="match status" value="1"/>
</dbReference>
<dbReference type="OrthoDB" id="159229at2759"/>
<dbReference type="InterPro" id="IPR053257">
    <property type="entry name" value="Cu-only_SOD"/>
</dbReference>
<evidence type="ECO:0000313" key="12">
    <source>
        <dbReference type="Proteomes" id="UP000799640"/>
    </source>
</evidence>
<evidence type="ECO:0000256" key="8">
    <source>
        <dbReference type="SAM" id="MobiDB-lite"/>
    </source>
</evidence>
<dbReference type="PANTHER" id="PTHR20910:SF1">
    <property type="entry name" value="SUPEROXIDE DISMUTASE COPPER_ZINC BINDING DOMAIN-CONTAINING PROTEIN"/>
    <property type="match status" value="1"/>
</dbReference>
<evidence type="ECO:0000256" key="1">
    <source>
        <dbReference type="ARBA" id="ARBA00004196"/>
    </source>
</evidence>
<keyword evidence="10" id="KW-0732">Signal</keyword>